<evidence type="ECO:0000256" key="6">
    <source>
        <dbReference type="NCBIfam" id="TIGR01068"/>
    </source>
</evidence>
<evidence type="ECO:0000256" key="4">
    <source>
        <dbReference type="ARBA" id="ARBA00023157"/>
    </source>
</evidence>
<dbReference type="RefSeq" id="WP_377824801.1">
    <property type="nucleotide sequence ID" value="NZ_JBHSWJ010000002.1"/>
</dbReference>
<dbReference type="Proteomes" id="UP001596356">
    <property type="component" value="Unassembled WGS sequence"/>
</dbReference>
<sequence>MATTTLTEENFASTINDNDIVLVDFWATWCGPCRQFGPVFEAASAQHSDIVFGKVDTDAQQNLAGALNISSIPTVMAFREGVLVYADAGALPQRALADVIEQVRNLPMEKIHAEIAEQQAAQQNESDSPEA</sequence>
<evidence type="ECO:0000259" key="7">
    <source>
        <dbReference type="PROSITE" id="PS51352"/>
    </source>
</evidence>
<dbReference type="InterPro" id="IPR005746">
    <property type="entry name" value="Thioredoxin"/>
</dbReference>
<dbReference type="PROSITE" id="PS51352">
    <property type="entry name" value="THIOREDOXIN_2"/>
    <property type="match status" value="1"/>
</dbReference>
<evidence type="ECO:0000256" key="5">
    <source>
        <dbReference type="ARBA" id="ARBA00023284"/>
    </source>
</evidence>
<comment type="caution">
    <text evidence="8">The sequence shown here is derived from an EMBL/GenBank/DDBJ whole genome shotgun (WGS) entry which is preliminary data.</text>
</comment>
<dbReference type="InterPro" id="IPR013766">
    <property type="entry name" value="Thioredoxin_domain"/>
</dbReference>
<keyword evidence="9" id="KW-1185">Reference proteome</keyword>
<dbReference type="NCBIfam" id="TIGR01068">
    <property type="entry name" value="thioredoxin"/>
    <property type="match status" value="1"/>
</dbReference>
<accession>A0ABW2AXY8</accession>
<keyword evidence="5" id="KW-0676">Redox-active center</keyword>
<name>A0ABW2AXY8_9MICO</name>
<dbReference type="Gene3D" id="3.40.30.10">
    <property type="entry name" value="Glutaredoxin"/>
    <property type="match status" value="1"/>
</dbReference>
<evidence type="ECO:0000256" key="1">
    <source>
        <dbReference type="ARBA" id="ARBA00008987"/>
    </source>
</evidence>
<dbReference type="PRINTS" id="PR00421">
    <property type="entry name" value="THIOREDOXIN"/>
</dbReference>
<keyword evidence="4" id="KW-1015">Disulfide bond</keyword>
<keyword evidence="3" id="KW-0249">Electron transport</keyword>
<organism evidence="8 9">
    <name type="scientific">Branchiibius cervicis</name>
    <dbReference type="NCBI Taxonomy" id="908252"/>
    <lineage>
        <taxon>Bacteria</taxon>
        <taxon>Bacillati</taxon>
        <taxon>Actinomycetota</taxon>
        <taxon>Actinomycetes</taxon>
        <taxon>Micrococcales</taxon>
        <taxon>Dermacoccaceae</taxon>
        <taxon>Branchiibius</taxon>
    </lineage>
</organism>
<dbReference type="InterPro" id="IPR036249">
    <property type="entry name" value="Thioredoxin-like_sf"/>
</dbReference>
<dbReference type="InterPro" id="IPR017937">
    <property type="entry name" value="Thioredoxin_CS"/>
</dbReference>
<dbReference type="PANTHER" id="PTHR45663:SF40">
    <property type="entry name" value="THIOREDOXIN 2"/>
    <property type="match status" value="1"/>
</dbReference>
<proteinExistence type="inferred from homology"/>
<dbReference type="Pfam" id="PF00085">
    <property type="entry name" value="Thioredoxin"/>
    <property type="match status" value="1"/>
</dbReference>
<dbReference type="CDD" id="cd02947">
    <property type="entry name" value="TRX_family"/>
    <property type="match status" value="1"/>
</dbReference>
<feature type="domain" description="Thioredoxin" evidence="7">
    <location>
        <begin position="1"/>
        <end position="105"/>
    </location>
</feature>
<gene>
    <name evidence="8" type="primary">trxA</name>
    <name evidence="8" type="ORF">ACFQBT_17845</name>
</gene>
<dbReference type="PANTHER" id="PTHR45663">
    <property type="entry name" value="GEO12009P1"/>
    <property type="match status" value="1"/>
</dbReference>
<reference evidence="9" key="1">
    <citation type="journal article" date="2019" name="Int. J. Syst. Evol. Microbiol.">
        <title>The Global Catalogue of Microorganisms (GCM) 10K type strain sequencing project: providing services to taxonomists for standard genome sequencing and annotation.</title>
        <authorList>
            <consortium name="The Broad Institute Genomics Platform"/>
            <consortium name="The Broad Institute Genome Sequencing Center for Infectious Disease"/>
            <person name="Wu L."/>
            <person name="Ma J."/>
        </authorList>
    </citation>
    <scope>NUCLEOTIDE SEQUENCE [LARGE SCALE GENOMIC DNA]</scope>
    <source>
        <strain evidence="9">NBRC 106593</strain>
    </source>
</reference>
<keyword evidence="2" id="KW-0813">Transport</keyword>
<evidence type="ECO:0000256" key="2">
    <source>
        <dbReference type="ARBA" id="ARBA00022448"/>
    </source>
</evidence>
<dbReference type="SUPFAM" id="SSF52833">
    <property type="entry name" value="Thioredoxin-like"/>
    <property type="match status" value="1"/>
</dbReference>
<dbReference type="EMBL" id="JBHSWJ010000002">
    <property type="protein sequence ID" value="MFC6715579.1"/>
    <property type="molecule type" value="Genomic_DNA"/>
</dbReference>
<protein>
    <recommendedName>
        <fullName evidence="6">Thioredoxin</fullName>
    </recommendedName>
</protein>
<evidence type="ECO:0000256" key="3">
    <source>
        <dbReference type="ARBA" id="ARBA00022982"/>
    </source>
</evidence>
<evidence type="ECO:0000313" key="8">
    <source>
        <dbReference type="EMBL" id="MFC6715579.1"/>
    </source>
</evidence>
<dbReference type="PROSITE" id="PS00194">
    <property type="entry name" value="THIOREDOXIN_1"/>
    <property type="match status" value="1"/>
</dbReference>
<evidence type="ECO:0000313" key="9">
    <source>
        <dbReference type="Proteomes" id="UP001596356"/>
    </source>
</evidence>
<comment type="similarity">
    <text evidence="1">Belongs to the thioredoxin family.</text>
</comment>